<feature type="non-terminal residue" evidence="2">
    <location>
        <position position="470"/>
    </location>
</feature>
<evidence type="ECO:0000313" key="3">
    <source>
        <dbReference type="Proteomes" id="UP000286270"/>
    </source>
</evidence>
<sequence length="470" mass="49854">MADTGYFDSVSANLKTGVGAQVKGISEGVKANSEAGVSPSVNALDTGVKAAAAIGGLADGLSEAAMLPVLGAMGMKGMACLPISKQLDPVIGVDIHLVTIPPSPVVPMPHPYVGVLLRPQDFIAAAVSSFIPPPPTAEQTGDADSAKLAEVGHTVLTMAVGMLGATVKIGGFIPRAVASTPTRSIPHIPMGAGWAAPSAAIPKNNGHAFMGSLTVLADGMPFSGGGAHLHLDCNDVGIPSVHKVPGMFLPTGVINPIPPARQILTSPVPVPLNPMAALARKCTGAFGRFYKKKTRKLADRLHSKVNRTIKSESLKNMLHKAICTVTGHPVDVASGTFFTDEEDFWLDGPVPLSWERTWYSRSDYRGPLGNGWHHAYDMGVVADTEEGTLTLRMSDGIPVAFPLPTAEEPSFILSERKEARLEQDGGYCVWDMAEDLYYRFTRKEYDSVRLLESVTDCNGLGIRFDYTKEG</sequence>
<evidence type="ECO:0000313" key="2">
    <source>
        <dbReference type="EMBL" id="RGV58782.1"/>
    </source>
</evidence>
<reference evidence="2 3" key="1">
    <citation type="submission" date="2018-08" db="EMBL/GenBank/DDBJ databases">
        <title>A genome reference for cultivated species of the human gut microbiota.</title>
        <authorList>
            <person name="Zou Y."/>
            <person name="Xue W."/>
            <person name="Luo G."/>
        </authorList>
    </citation>
    <scope>NUCLEOTIDE SEQUENCE [LARGE SCALE GENOMIC DNA]</scope>
    <source>
        <strain evidence="2 3">AF14-26</strain>
    </source>
</reference>
<feature type="domain" description="DUF6531" evidence="1">
    <location>
        <begin position="327"/>
        <end position="401"/>
    </location>
</feature>
<dbReference type="RefSeq" id="WP_259318394.1">
    <property type="nucleotide sequence ID" value="NZ_QRZH01000002.1"/>
</dbReference>
<gene>
    <name evidence="2" type="ORF">DWW08_02340</name>
</gene>
<dbReference type="InterPro" id="IPR045351">
    <property type="entry name" value="DUF6531"/>
</dbReference>
<dbReference type="Pfam" id="PF20148">
    <property type="entry name" value="DUF6531"/>
    <property type="match status" value="1"/>
</dbReference>
<name>A0A412YN24_BACFG</name>
<dbReference type="CDD" id="cd14740">
    <property type="entry name" value="PAAR_4"/>
    <property type="match status" value="1"/>
</dbReference>
<dbReference type="EMBL" id="QRZH01000002">
    <property type="protein sequence ID" value="RGV58782.1"/>
    <property type="molecule type" value="Genomic_DNA"/>
</dbReference>
<comment type="caution">
    <text evidence="2">The sequence shown here is derived from an EMBL/GenBank/DDBJ whole genome shotgun (WGS) entry which is preliminary data.</text>
</comment>
<proteinExistence type="predicted"/>
<evidence type="ECO:0000259" key="1">
    <source>
        <dbReference type="Pfam" id="PF20148"/>
    </source>
</evidence>
<organism evidence="2 3">
    <name type="scientific">Bacteroides fragilis</name>
    <dbReference type="NCBI Taxonomy" id="817"/>
    <lineage>
        <taxon>Bacteria</taxon>
        <taxon>Pseudomonadati</taxon>
        <taxon>Bacteroidota</taxon>
        <taxon>Bacteroidia</taxon>
        <taxon>Bacteroidales</taxon>
        <taxon>Bacteroidaceae</taxon>
        <taxon>Bacteroides</taxon>
    </lineage>
</organism>
<dbReference type="AlphaFoldDB" id="A0A412YN24"/>
<dbReference type="Proteomes" id="UP000286270">
    <property type="component" value="Unassembled WGS sequence"/>
</dbReference>
<protein>
    <submittedName>
        <fullName evidence="2">Type IV secretion protein Rhs</fullName>
    </submittedName>
</protein>
<accession>A0A412YN24</accession>